<keyword evidence="3" id="KW-0282">Flagellum</keyword>
<feature type="compositionally biased region" description="Basic and acidic residues" evidence="1">
    <location>
        <begin position="160"/>
        <end position="169"/>
    </location>
</feature>
<dbReference type="AlphaFoldDB" id="Q11LN9"/>
<gene>
    <name evidence="3" type="ordered locus">Meso_0282</name>
</gene>
<dbReference type="STRING" id="266779.Meso_0282"/>
<feature type="compositionally biased region" description="Polar residues" evidence="1">
    <location>
        <begin position="330"/>
        <end position="352"/>
    </location>
</feature>
<feature type="compositionally biased region" description="Polar residues" evidence="1">
    <location>
        <begin position="103"/>
        <end position="123"/>
    </location>
</feature>
<reference evidence="3" key="1">
    <citation type="submission" date="2006-06" db="EMBL/GenBank/DDBJ databases">
        <title>Complete sequence of chromosome of Chelativorans sp. BNC1.</title>
        <authorList>
            <consortium name="US DOE Joint Genome Institute"/>
            <person name="Copeland A."/>
            <person name="Lucas S."/>
            <person name="Lapidus A."/>
            <person name="Barry K."/>
            <person name="Detter J.C."/>
            <person name="Glavina del Rio T."/>
            <person name="Hammon N."/>
            <person name="Israni S."/>
            <person name="Dalin E."/>
            <person name="Tice H."/>
            <person name="Pitluck S."/>
            <person name="Chertkov O."/>
            <person name="Brettin T."/>
            <person name="Bruce D."/>
            <person name="Han C."/>
            <person name="Tapia R."/>
            <person name="Gilna P."/>
            <person name="Schmutz J."/>
            <person name="Larimer F."/>
            <person name="Land M."/>
            <person name="Hauser L."/>
            <person name="Kyrpides N."/>
            <person name="Mikhailova N."/>
            <person name="Richardson P."/>
        </authorList>
    </citation>
    <scope>NUCLEOTIDE SEQUENCE</scope>
    <source>
        <strain evidence="3">BNC1</strain>
    </source>
</reference>
<proteinExistence type="predicted"/>
<feature type="compositionally biased region" description="Basic and acidic residues" evidence="1">
    <location>
        <begin position="126"/>
        <end position="145"/>
    </location>
</feature>
<feature type="compositionally biased region" description="Basic and acidic residues" evidence="1">
    <location>
        <begin position="1"/>
        <end position="13"/>
    </location>
</feature>
<evidence type="ECO:0000259" key="2">
    <source>
        <dbReference type="Pfam" id="PF02120"/>
    </source>
</evidence>
<dbReference type="Pfam" id="PF02120">
    <property type="entry name" value="Flg_hook"/>
    <property type="match status" value="1"/>
</dbReference>
<evidence type="ECO:0000313" key="3">
    <source>
        <dbReference type="EMBL" id="ABG61686.1"/>
    </source>
</evidence>
<feature type="region of interest" description="Disordered" evidence="1">
    <location>
        <begin position="1"/>
        <end position="25"/>
    </location>
</feature>
<dbReference type="CDD" id="cd17470">
    <property type="entry name" value="T3SS_Flik_C"/>
    <property type="match status" value="1"/>
</dbReference>
<keyword evidence="3" id="KW-0966">Cell projection</keyword>
<dbReference type="Gene3D" id="3.30.750.140">
    <property type="match status" value="1"/>
</dbReference>
<feature type="region of interest" description="Disordered" evidence="1">
    <location>
        <begin position="63"/>
        <end position="184"/>
    </location>
</feature>
<organism evidence="3">
    <name type="scientific">Chelativorans sp. (strain BNC1)</name>
    <dbReference type="NCBI Taxonomy" id="266779"/>
    <lineage>
        <taxon>Bacteria</taxon>
        <taxon>Pseudomonadati</taxon>
        <taxon>Pseudomonadota</taxon>
        <taxon>Alphaproteobacteria</taxon>
        <taxon>Hyphomicrobiales</taxon>
        <taxon>Phyllobacteriaceae</taxon>
        <taxon>Chelativorans</taxon>
    </lineage>
</organism>
<dbReference type="KEGG" id="mes:Meso_0282"/>
<keyword evidence="3" id="KW-0969">Cilium</keyword>
<feature type="region of interest" description="Disordered" evidence="1">
    <location>
        <begin position="330"/>
        <end position="392"/>
    </location>
</feature>
<accession>Q11LN9</accession>
<dbReference type="InterPro" id="IPR021136">
    <property type="entry name" value="Flagellar_hook_control-like_C"/>
</dbReference>
<dbReference type="HOGENOM" id="CLU_703375_0_0_5"/>
<evidence type="ECO:0000256" key="1">
    <source>
        <dbReference type="SAM" id="MobiDB-lite"/>
    </source>
</evidence>
<name>Q11LN9_CHESB</name>
<sequence precursor="true">MFEDGLGRDEAETPLKLAVQAPVSDEQPRWRLAERVLEFFLPQSVPPQRRTDQLDNEDIAAVVPPMPARIPAEPSEDMGEASPPEAEAHMAGQGISGILKQSIPASVQQEAETIWRSQDTPSGGSEIHHNKPDGPSDAADLRARDLNMQLEGRPNAGDPEQQKRPDGKKSSSPTSSSPIDKTAADGFDEAFSGRASSGEASMPVRVISAQSIPAPALSWQGYDTATASLLAAFQADPALKTAYADATQTLAMAHAGKDRTLHTLKIQLHPVQLGSVTAQLTISGDQLKVEIQVESSDARQRLQADGDDILHALRAMGYDVDRITIQQAATGTSPQSGAGSGNRDSSFQTGANQGQQGDSGGSRGQDANTHAAPPEMTERRQDDAAANNGLYI</sequence>
<dbReference type="InterPro" id="IPR038610">
    <property type="entry name" value="FliK-like_C_sf"/>
</dbReference>
<dbReference type="eggNOG" id="COG3144">
    <property type="taxonomic scope" value="Bacteria"/>
</dbReference>
<dbReference type="EMBL" id="CP000390">
    <property type="protein sequence ID" value="ABG61686.1"/>
    <property type="molecule type" value="Genomic_DNA"/>
</dbReference>
<feature type="domain" description="Flagellar hook-length control protein-like C-terminal" evidence="2">
    <location>
        <begin position="259"/>
        <end position="330"/>
    </location>
</feature>
<protein>
    <submittedName>
        <fullName evidence="3">Flagellar hook-length control protein</fullName>
    </submittedName>
</protein>